<dbReference type="Pfam" id="PF00211">
    <property type="entry name" value="Guanylate_cyc"/>
    <property type="match status" value="1"/>
</dbReference>
<dbReference type="InterPro" id="IPR029787">
    <property type="entry name" value="Nucleotide_cyclase"/>
</dbReference>
<feature type="transmembrane region" description="Helical" evidence="2">
    <location>
        <begin position="324"/>
        <end position="343"/>
    </location>
</feature>
<dbReference type="PROSITE" id="PS50125">
    <property type="entry name" value="GUANYLATE_CYCLASE_2"/>
    <property type="match status" value="1"/>
</dbReference>
<feature type="transmembrane region" description="Helical" evidence="2">
    <location>
        <begin position="296"/>
        <end position="317"/>
    </location>
</feature>
<feature type="transmembrane region" description="Helical" evidence="2">
    <location>
        <begin position="977"/>
        <end position="1003"/>
    </location>
</feature>
<feature type="transmembrane region" description="Helical" evidence="2">
    <location>
        <begin position="1187"/>
        <end position="1211"/>
    </location>
</feature>
<sequence>MSPSPKIHRSQSKESISASSYENTSIGSSSLISSKNERLKFLRKSPLKRAKRSFINLYSYLFSALPIQTFVCHLMFGLRLTQMFICSCFYPNEKLYPHGTYSYNVGVFLSIFTRLFPISSNINNQIIFGWIYVLLFVIYIFFIGFFAYYFSKKSTLPSFVPSLLSYVFLILDHLPHCWAMSLIGAISSQDLKEIKDDQIVAIVLISITFIIFSVLHQLLNLTSIFFTQYAFMTADIWPQSTITYTISIICFLAEFSGHYGDKTVSIILMCVILLLYIFIFVIMVFFGQFLNSFQESFFVGVISSILNTIASLVLFALDKSMPEYVILIMVLLIFVIAIINSYIRTYRFIKSIRILDQLEESKDNYSMFKRSSQVLPHIYVGFQVNHRYCLSYSIFIDSLNIFEGDFPLLSAFAKFLSMYPEEYAQMNWVFARIQKLPKKNLVIKNVKSQLMTILMRRESTLSNELKKKLQSISNLIVTAKMRIRSTWEAALSGSTSELEPLFISYSTIIKQIDLKFTYLQNYHSNNQYALGALSNYERDVQANIELANYHHEKARRIKMGHNDSIDQVYLYGRVTFPNLPPRPIYHNVQQGNQRAPRISSSVRPGSTSSVSNSEDGSINSISGAEIIEDDDNLYLQDMQTRLRNTILNLVIPSYRVNIAISLALVVLIFIIPFILILVMIGPIETMISNPVSYLINLDKVHKMTLHIYGLAMLYILQDDPLNMPDLCGNDDKSLKDVWNEDGGVPSNLGGDCKTNKMIVYFSDKVVEAMDEILEIKKENSKNQILINVKEILFNNVTQFYTFIHFNRMGPMINKSVQQNVMDSVSIVMKIGSSNNPYSFAESREIATLLFNSFNFEAAIKALTDQLLEYIIDHTRDIKKIFTILEITLSIAFPVIFIVVAIIMNNWNRIQKKKIYRCFNALPKTTMSRMIENSNINTVEEKGNQSIKTEREIENERQEEKAITILRSGDIGNHFTRIIGILTSIILIVIINLIFVTYGCQYYIQNSNVFIHSSPLLKYLSYAYCDAFSSLLFLSIKAWTDNGLNNVYITEQQVLGFFFQKVQDTTESYNIMFYGDSEQQIYTVSKYVDDFNKYVTSICTNQTIDADVAHTMYRCLSYDSLYHYYMISVKKLFYEQPMIGVKFNLSSSELFEAWHIILGHLFSKYMEPLMEEISDSVQHVFTNSRSTLIIASVVLLILGLICFFNYIGAVLFEEKELKQILLLLLHAPPQEILESSYIMSIISGDFSSHDEETGNNLDENVFKSITANYPDGLIIYNNNGVVLYKNSKAEEILSSGKNKEKKTKENLPNNGNNLPNEIILGQSSFKVNGRSIEAKYSKIEGTKTLVALSDMSTIQKLEKEVEEETKRKSDLMAQFMPQILTPKVVSNQEQGVSFSVQSVTISMIFVDLDAKDDRSIEIFNEIHNSLSSLIFEKKFQTIESIEILGDLFMVIGGLFDEVNQSERHAQEVIKFSLEAIEKVKIIKEKFQIQNSQTLCGVATGGPVSGGVIELDRPIFEVCGDVVDLAEEMMMLGITDVVHTTRAVYELIYGRDFQIKERGEIQIPNFGSAVTYIVSVKEAS</sequence>
<feature type="region of interest" description="Disordered" evidence="1">
    <location>
        <begin position="590"/>
        <end position="616"/>
    </location>
</feature>
<dbReference type="Proteomes" id="UP001470230">
    <property type="component" value="Unassembled WGS sequence"/>
</dbReference>
<evidence type="ECO:0000256" key="1">
    <source>
        <dbReference type="SAM" id="MobiDB-lite"/>
    </source>
</evidence>
<evidence type="ECO:0000313" key="5">
    <source>
        <dbReference type="Proteomes" id="UP001470230"/>
    </source>
</evidence>
<evidence type="ECO:0000313" key="4">
    <source>
        <dbReference type="EMBL" id="KAK8885064.1"/>
    </source>
</evidence>
<keyword evidence="2" id="KW-1133">Transmembrane helix</keyword>
<evidence type="ECO:0000259" key="3">
    <source>
        <dbReference type="PROSITE" id="PS50125"/>
    </source>
</evidence>
<protein>
    <recommendedName>
        <fullName evidence="3">Guanylate cyclase domain-containing protein</fullName>
    </recommendedName>
</protein>
<feature type="compositionally biased region" description="Basic residues" evidence="1">
    <location>
        <begin position="1"/>
        <end position="10"/>
    </location>
</feature>
<dbReference type="CDD" id="cd07302">
    <property type="entry name" value="CHD"/>
    <property type="match status" value="1"/>
</dbReference>
<feature type="transmembrane region" description="Helical" evidence="2">
    <location>
        <begin position="236"/>
        <end position="255"/>
    </location>
</feature>
<reference evidence="4 5" key="1">
    <citation type="submission" date="2024-04" db="EMBL/GenBank/DDBJ databases">
        <title>Tritrichomonas musculus Genome.</title>
        <authorList>
            <person name="Alves-Ferreira E."/>
            <person name="Grigg M."/>
            <person name="Lorenzi H."/>
            <person name="Galac M."/>
        </authorList>
    </citation>
    <scope>NUCLEOTIDE SEQUENCE [LARGE SCALE GENOMIC DNA]</scope>
    <source>
        <strain evidence="4 5">EAF2021</strain>
    </source>
</reference>
<dbReference type="PANTHER" id="PTHR45655">
    <property type="entry name" value="GUANYLATE CYCLASE SOLUBLE SUBUNIT BETA-2"/>
    <property type="match status" value="1"/>
</dbReference>
<feature type="transmembrane region" description="Helical" evidence="2">
    <location>
        <begin position="57"/>
        <end position="80"/>
    </location>
</feature>
<feature type="transmembrane region" description="Helical" evidence="2">
    <location>
        <begin position="267"/>
        <end position="290"/>
    </location>
</feature>
<feature type="domain" description="Guanylate cyclase" evidence="3">
    <location>
        <begin position="1377"/>
        <end position="1528"/>
    </location>
</feature>
<feature type="transmembrane region" description="Helical" evidence="2">
    <location>
        <begin position="129"/>
        <end position="151"/>
    </location>
</feature>
<feature type="transmembrane region" description="Helical" evidence="2">
    <location>
        <begin position="658"/>
        <end position="680"/>
    </location>
</feature>
<dbReference type="EMBL" id="JAPFFF010000008">
    <property type="protein sequence ID" value="KAK8885064.1"/>
    <property type="molecule type" value="Genomic_DNA"/>
</dbReference>
<feature type="transmembrane region" description="Helical" evidence="2">
    <location>
        <begin position="100"/>
        <end position="117"/>
    </location>
</feature>
<dbReference type="PANTHER" id="PTHR45655:SF13">
    <property type="entry name" value="SOLUBLE GUANYLATE CYCLASE GCY-32-RELATED"/>
    <property type="match status" value="1"/>
</dbReference>
<proteinExistence type="predicted"/>
<organism evidence="4 5">
    <name type="scientific">Tritrichomonas musculus</name>
    <dbReference type="NCBI Taxonomy" id="1915356"/>
    <lineage>
        <taxon>Eukaryota</taxon>
        <taxon>Metamonada</taxon>
        <taxon>Parabasalia</taxon>
        <taxon>Tritrichomonadida</taxon>
        <taxon>Tritrichomonadidae</taxon>
        <taxon>Tritrichomonas</taxon>
    </lineage>
</organism>
<gene>
    <name evidence="4" type="ORF">M9Y10_044193</name>
</gene>
<feature type="compositionally biased region" description="Polar residues" evidence="1">
    <location>
        <begin position="13"/>
        <end position="24"/>
    </location>
</feature>
<accession>A0ABR2K1T9</accession>
<keyword evidence="5" id="KW-1185">Reference proteome</keyword>
<dbReference type="Gene3D" id="3.30.70.1230">
    <property type="entry name" value="Nucleotide cyclase"/>
    <property type="match status" value="1"/>
</dbReference>
<feature type="transmembrane region" description="Helical" evidence="2">
    <location>
        <begin position="199"/>
        <end position="216"/>
    </location>
</feature>
<dbReference type="SMART" id="SM00044">
    <property type="entry name" value="CYCc"/>
    <property type="match status" value="1"/>
</dbReference>
<keyword evidence="2" id="KW-0472">Membrane</keyword>
<feature type="transmembrane region" description="Helical" evidence="2">
    <location>
        <begin position="880"/>
        <end position="903"/>
    </location>
</feature>
<keyword evidence="2" id="KW-0812">Transmembrane</keyword>
<feature type="compositionally biased region" description="Low complexity" evidence="1">
    <location>
        <begin position="599"/>
        <end position="613"/>
    </location>
</feature>
<dbReference type="InterPro" id="IPR001054">
    <property type="entry name" value="A/G_cyclase"/>
</dbReference>
<dbReference type="SUPFAM" id="SSF55073">
    <property type="entry name" value="Nucleotide cyclase"/>
    <property type="match status" value="1"/>
</dbReference>
<evidence type="ECO:0000256" key="2">
    <source>
        <dbReference type="SAM" id="Phobius"/>
    </source>
</evidence>
<name>A0ABR2K1T9_9EUKA</name>
<comment type="caution">
    <text evidence="4">The sequence shown here is derived from an EMBL/GenBank/DDBJ whole genome shotgun (WGS) entry which is preliminary data.</text>
</comment>
<feature type="transmembrane region" description="Helical" evidence="2">
    <location>
        <begin position="163"/>
        <end position="187"/>
    </location>
</feature>
<feature type="region of interest" description="Disordered" evidence="1">
    <location>
        <begin position="1"/>
        <end position="28"/>
    </location>
</feature>